<keyword evidence="6 14" id="KW-0732">Signal</keyword>
<sequence length="922" mass="103372">MKNFLLILLSLCFFTHSRLTAQDQAGKQLISGEFRDLSFEAFAKQVEAATSLHFYYDPSQVDSLRVTISVSKASPEEVLKELFRDSDLFYSFDDAGNVFITKGRRLITRLPRGFFEGEAVPDSMSAESLVYGDNGQEASPAAFSTKLFAIGTRGAASSEGQANIAGYVRNAASGETIPGVLVYIENPRAEVVTDEFGYYSITLPKGRHTLIVKAMGMNDTRRQIMLYSNGKLDIALQERVIALKAVTVDAEKVQNIRGTQMGMESLSIKAIKQVPAVFGETDILRAVLTLPGVQSVGEASTGFNVRGGSTDQNLILFNDATIYNSSHLFGFFSAFNPDLIKSVELHKSSIPAKFGGRVSSVLDVATRDGNKNKLTGSAGLGLLTGKLAVEGPLIKDRTSFIAGVRSTYSSWLLNLLPEEYGKSKASFGDFTLHLAHKLNDRNNLYLTGYLSRDRFNLNTDTLYGYHNRNINLKWKSLFSNRFYGVFTAGYDQYEYGVSSEENPVNAYKMGFDINQYNFKTDFTYFLNARHTFDAGLSTIYYHLHPGYFKPSGGSSLVVPDVLEAEQALESAVYLKDQINVTDQLALDVGLRYSIFNYLGPKTLYSYPEGVPREEINVRDTLRYPAGKVAHTWHGPEIRASARYTLSETASLKAGYHTLRQYIHMLSNTAAISPTDIWKLSDPNIRPQEGDQVSFGVYKNLKANTIETSLELYYKRFKNYLDYKSGANLVLNHHIETDVINTKGRSYGIELMLKKRTGKMNGWLSYSWSRSLLRMDDPVAGELINEGMEYPSSFDKPHDFTFIGNYRFSHRFSISLNLLYSTGRPVTLPVGTYDYGGSERVLYSERNAYRIPDYYRADFSMNIEGNHVIDQLTHNSWTLGIYNITGRRNAYSVYFKSENGKVKGYKLSIFGSAIPFVSYNVRF</sequence>
<protein>
    <submittedName>
        <fullName evidence="16">Outer membrane receptor protein involved in Fe transport</fullName>
    </submittedName>
</protein>
<proteinExistence type="inferred from homology"/>
<dbReference type="InterPro" id="IPR037066">
    <property type="entry name" value="Plug_dom_sf"/>
</dbReference>
<dbReference type="RefSeq" id="WP_132128055.1">
    <property type="nucleotide sequence ID" value="NZ_CP042432.1"/>
</dbReference>
<organism evidence="16 17">
    <name type="scientific">Anseongella ginsenosidimutans</name>
    <dbReference type="NCBI Taxonomy" id="496056"/>
    <lineage>
        <taxon>Bacteria</taxon>
        <taxon>Pseudomonadati</taxon>
        <taxon>Bacteroidota</taxon>
        <taxon>Sphingobacteriia</taxon>
        <taxon>Sphingobacteriales</taxon>
        <taxon>Sphingobacteriaceae</taxon>
        <taxon>Anseongella</taxon>
    </lineage>
</organism>
<dbReference type="Gene3D" id="2.170.130.10">
    <property type="entry name" value="TonB-dependent receptor, plug domain"/>
    <property type="match status" value="1"/>
</dbReference>
<gene>
    <name evidence="16" type="ORF">EDD80_102136</name>
</gene>
<keyword evidence="2 12" id="KW-0813">Transport</keyword>
<keyword evidence="10 16" id="KW-0675">Receptor</keyword>
<dbReference type="Proteomes" id="UP000295807">
    <property type="component" value="Unassembled WGS sequence"/>
</dbReference>
<feature type="domain" description="Secretin/TonB short N-terminal" evidence="15">
    <location>
        <begin position="52"/>
        <end position="103"/>
    </location>
</feature>
<dbReference type="InterPro" id="IPR008969">
    <property type="entry name" value="CarboxyPept-like_regulatory"/>
</dbReference>
<dbReference type="SMART" id="SM00965">
    <property type="entry name" value="STN"/>
    <property type="match status" value="1"/>
</dbReference>
<keyword evidence="8 13" id="KW-0798">TonB box</keyword>
<dbReference type="EMBL" id="SMAD01000002">
    <property type="protein sequence ID" value="TCS88945.1"/>
    <property type="molecule type" value="Genomic_DNA"/>
</dbReference>
<dbReference type="InterPro" id="IPR011662">
    <property type="entry name" value="Secretin/TonB_short_N"/>
</dbReference>
<evidence type="ECO:0000313" key="16">
    <source>
        <dbReference type="EMBL" id="TCS88945.1"/>
    </source>
</evidence>
<comment type="caution">
    <text evidence="16">The sequence shown here is derived from an EMBL/GenBank/DDBJ whole genome shotgun (WGS) entry which is preliminary data.</text>
</comment>
<dbReference type="Pfam" id="PF07715">
    <property type="entry name" value="Plug"/>
    <property type="match status" value="1"/>
</dbReference>
<dbReference type="AlphaFoldDB" id="A0A4R3KUI2"/>
<dbReference type="InterPro" id="IPR000531">
    <property type="entry name" value="Beta-barrel_TonB"/>
</dbReference>
<dbReference type="OrthoDB" id="9803050at2"/>
<dbReference type="Pfam" id="PF00593">
    <property type="entry name" value="TonB_dep_Rec_b-barrel"/>
    <property type="match status" value="1"/>
</dbReference>
<evidence type="ECO:0000256" key="13">
    <source>
        <dbReference type="RuleBase" id="RU003357"/>
    </source>
</evidence>
<dbReference type="GO" id="GO:0009279">
    <property type="term" value="C:cell outer membrane"/>
    <property type="evidence" value="ECO:0007669"/>
    <property type="project" value="UniProtKB-SubCell"/>
</dbReference>
<comment type="similarity">
    <text evidence="12 13">Belongs to the TonB-dependent receptor family.</text>
</comment>
<name>A0A4R3KUI2_9SPHI</name>
<dbReference type="Gene3D" id="2.40.170.20">
    <property type="entry name" value="TonB-dependent receptor, beta-barrel domain"/>
    <property type="match status" value="1"/>
</dbReference>
<accession>A0A4R3KUI2</accession>
<evidence type="ECO:0000256" key="14">
    <source>
        <dbReference type="SAM" id="SignalP"/>
    </source>
</evidence>
<keyword evidence="3 12" id="KW-1134">Transmembrane beta strand</keyword>
<evidence type="ECO:0000256" key="7">
    <source>
        <dbReference type="ARBA" id="ARBA00023004"/>
    </source>
</evidence>
<dbReference type="InterPro" id="IPR039426">
    <property type="entry name" value="TonB-dep_rcpt-like"/>
</dbReference>
<dbReference type="Pfam" id="PF13715">
    <property type="entry name" value="CarbopepD_reg_2"/>
    <property type="match status" value="1"/>
</dbReference>
<keyword evidence="7" id="KW-0408">Iron</keyword>
<dbReference type="PANTHER" id="PTHR30069">
    <property type="entry name" value="TONB-DEPENDENT OUTER MEMBRANE RECEPTOR"/>
    <property type="match status" value="1"/>
</dbReference>
<dbReference type="Gene3D" id="2.60.40.1120">
    <property type="entry name" value="Carboxypeptidase-like, regulatory domain"/>
    <property type="match status" value="1"/>
</dbReference>
<dbReference type="PROSITE" id="PS52016">
    <property type="entry name" value="TONB_DEPENDENT_REC_3"/>
    <property type="match status" value="1"/>
</dbReference>
<evidence type="ECO:0000256" key="10">
    <source>
        <dbReference type="ARBA" id="ARBA00023170"/>
    </source>
</evidence>
<dbReference type="PANTHER" id="PTHR30069:SF29">
    <property type="entry name" value="HEMOGLOBIN AND HEMOGLOBIN-HAPTOGLOBIN-BINDING PROTEIN 1-RELATED"/>
    <property type="match status" value="1"/>
</dbReference>
<evidence type="ECO:0000256" key="9">
    <source>
        <dbReference type="ARBA" id="ARBA00023136"/>
    </source>
</evidence>
<feature type="signal peptide" evidence="14">
    <location>
        <begin position="1"/>
        <end position="21"/>
    </location>
</feature>
<evidence type="ECO:0000256" key="2">
    <source>
        <dbReference type="ARBA" id="ARBA00022448"/>
    </source>
</evidence>
<keyword evidence="5 12" id="KW-0812">Transmembrane</keyword>
<comment type="subcellular location">
    <subcellularLocation>
        <location evidence="1 12">Cell outer membrane</location>
        <topology evidence="1 12">Multi-pass membrane protein</topology>
    </subcellularLocation>
</comment>
<dbReference type="GO" id="GO:0015344">
    <property type="term" value="F:siderophore uptake transmembrane transporter activity"/>
    <property type="evidence" value="ECO:0007669"/>
    <property type="project" value="TreeGrafter"/>
</dbReference>
<evidence type="ECO:0000256" key="6">
    <source>
        <dbReference type="ARBA" id="ARBA00022729"/>
    </source>
</evidence>
<evidence type="ECO:0000256" key="12">
    <source>
        <dbReference type="PROSITE-ProRule" id="PRU01360"/>
    </source>
</evidence>
<keyword evidence="11 12" id="KW-0998">Cell outer membrane</keyword>
<dbReference type="SUPFAM" id="SSF49464">
    <property type="entry name" value="Carboxypeptidase regulatory domain-like"/>
    <property type="match status" value="1"/>
</dbReference>
<dbReference type="InterPro" id="IPR036942">
    <property type="entry name" value="Beta-barrel_TonB_sf"/>
</dbReference>
<evidence type="ECO:0000256" key="3">
    <source>
        <dbReference type="ARBA" id="ARBA00022452"/>
    </source>
</evidence>
<keyword evidence="9 12" id="KW-0472">Membrane</keyword>
<evidence type="ECO:0000256" key="1">
    <source>
        <dbReference type="ARBA" id="ARBA00004571"/>
    </source>
</evidence>
<keyword evidence="4" id="KW-0406">Ion transport</keyword>
<reference evidence="16 17" key="1">
    <citation type="submission" date="2019-03" db="EMBL/GenBank/DDBJ databases">
        <title>Genomic Encyclopedia of Type Strains, Phase IV (KMG-IV): sequencing the most valuable type-strain genomes for metagenomic binning, comparative biology and taxonomic classification.</title>
        <authorList>
            <person name="Goeker M."/>
        </authorList>
    </citation>
    <scope>NUCLEOTIDE SEQUENCE [LARGE SCALE GENOMIC DNA]</scope>
    <source>
        <strain evidence="16 17">DSM 21100</strain>
    </source>
</reference>
<evidence type="ECO:0000256" key="8">
    <source>
        <dbReference type="ARBA" id="ARBA00023077"/>
    </source>
</evidence>
<keyword evidence="17" id="KW-1185">Reference proteome</keyword>
<evidence type="ECO:0000313" key="17">
    <source>
        <dbReference type="Proteomes" id="UP000295807"/>
    </source>
</evidence>
<dbReference type="GO" id="GO:0044718">
    <property type="term" value="P:siderophore transmembrane transport"/>
    <property type="evidence" value="ECO:0007669"/>
    <property type="project" value="TreeGrafter"/>
</dbReference>
<feature type="chain" id="PRO_5020927130" evidence="14">
    <location>
        <begin position="22"/>
        <end position="922"/>
    </location>
</feature>
<evidence type="ECO:0000256" key="5">
    <source>
        <dbReference type="ARBA" id="ARBA00022692"/>
    </source>
</evidence>
<keyword evidence="4" id="KW-0410">Iron transport</keyword>
<evidence type="ECO:0000259" key="15">
    <source>
        <dbReference type="SMART" id="SM00965"/>
    </source>
</evidence>
<evidence type="ECO:0000256" key="4">
    <source>
        <dbReference type="ARBA" id="ARBA00022496"/>
    </source>
</evidence>
<dbReference type="SUPFAM" id="SSF56935">
    <property type="entry name" value="Porins"/>
    <property type="match status" value="1"/>
</dbReference>
<evidence type="ECO:0000256" key="11">
    <source>
        <dbReference type="ARBA" id="ARBA00023237"/>
    </source>
</evidence>
<dbReference type="InterPro" id="IPR012910">
    <property type="entry name" value="Plug_dom"/>
</dbReference>